<evidence type="ECO:0000313" key="1">
    <source>
        <dbReference type="EMBL" id="EFR98677.1"/>
    </source>
</evidence>
<protein>
    <submittedName>
        <fullName evidence="1">Uncharacterized protein</fullName>
    </submittedName>
</protein>
<comment type="caution">
    <text evidence="1">The sequence shown here is derived from an EMBL/GenBank/DDBJ whole genome shotgun (WGS) entry which is preliminary data.</text>
</comment>
<name>E3ZUM0_LISSE</name>
<dbReference type="Proteomes" id="UP000004302">
    <property type="component" value="Chromosome"/>
</dbReference>
<dbReference type="HOGENOM" id="CLU_215876_0_0_9"/>
<gene>
    <name evidence="1" type="ORF">NT03LS_3399</name>
</gene>
<feature type="non-terminal residue" evidence="1">
    <location>
        <position position="37"/>
    </location>
</feature>
<reference evidence="1" key="1">
    <citation type="journal article" date="2010" name="Microbiol. Resour. Announc.">
        <title>Comparative genomics of the bacterial genus Listeria: Genome evolution is characterized by limited gene acquisition and limited gene loss.</title>
        <authorList>
            <person name="den Bakker H.C."/>
            <person name="Cummings C.A."/>
            <person name="Ferreira V."/>
            <person name="Vatta P."/>
            <person name="Orsi R.H."/>
            <person name="Degoricija L."/>
            <person name="Barker M."/>
            <person name="Petrauskene O."/>
            <person name="Furtado M.R."/>
            <person name="Wiedmann M."/>
        </authorList>
    </citation>
    <scope>NUCLEOTIDE SEQUENCE [LARGE SCALE GENOMIC DNA]</scope>
    <source>
        <strain evidence="1">FSL N1-067</strain>
    </source>
</reference>
<dbReference type="EMBL" id="ADXJ01001299">
    <property type="protein sequence ID" value="EFR98677.1"/>
    <property type="molecule type" value="Genomic_DNA"/>
</dbReference>
<proteinExistence type="predicted"/>
<dbReference type="AlphaFoldDB" id="E3ZUM0"/>
<organism evidence="1">
    <name type="scientific">Listeria seeligeri FSL N1-067</name>
    <dbReference type="NCBI Taxonomy" id="702453"/>
    <lineage>
        <taxon>Bacteria</taxon>
        <taxon>Bacillati</taxon>
        <taxon>Bacillota</taxon>
        <taxon>Bacilli</taxon>
        <taxon>Bacillales</taxon>
        <taxon>Listeriaceae</taxon>
        <taxon>Listeria</taxon>
    </lineage>
</organism>
<accession>E3ZUM0</accession>
<sequence>MTVSNQKATANYVPAAAVIRRWQALSGFIGRKARAGG</sequence>